<reference evidence="1 2" key="1">
    <citation type="submission" date="2018-03" db="EMBL/GenBank/DDBJ databases">
        <title>Genomic Encyclopedia of Type Strains, Phase III (KMG-III): the genomes of soil and plant-associated and newly described type strains.</title>
        <authorList>
            <person name="Whitman W."/>
        </authorList>
    </citation>
    <scope>NUCLEOTIDE SEQUENCE [LARGE SCALE GENOMIC DNA]</scope>
    <source>
        <strain evidence="1 2">CGMCC 4.7097</strain>
    </source>
</reference>
<gene>
    <name evidence="1" type="ORF">B0I31_101541</name>
</gene>
<protein>
    <submittedName>
        <fullName evidence="1">Uncharacterized protein</fullName>
    </submittedName>
</protein>
<evidence type="ECO:0000313" key="2">
    <source>
        <dbReference type="Proteomes" id="UP000241118"/>
    </source>
</evidence>
<sequence length="71" mass="7711">MWRVRRGAAVLWRGAAVLWRGAAVLWRGAAVLWRGAVVGRGGECGGWRSMWPCGGTGSVWLLAVWCGGWTL</sequence>
<keyword evidence="2" id="KW-1185">Reference proteome</keyword>
<dbReference type="Proteomes" id="UP000241118">
    <property type="component" value="Unassembled WGS sequence"/>
</dbReference>
<evidence type="ECO:0000313" key="1">
    <source>
        <dbReference type="EMBL" id="PSL58323.1"/>
    </source>
</evidence>
<dbReference type="EMBL" id="PYAX01000001">
    <property type="protein sequence ID" value="PSL58323.1"/>
    <property type="molecule type" value="Genomic_DNA"/>
</dbReference>
<comment type="caution">
    <text evidence="1">The sequence shown here is derived from an EMBL/GenBank/DDBJ whole genome shotgun (WGS) entry which is preliminary data.</text>
</comment>
<name>A0A2P8IIK9_SACCR</name>
<organism evidence="1 2">
    <name type="scientific">Saccharothrix carnea</name>
    <dbReference type="NCBI Taxonomy" id="1280637"/>
    <lineage>
        <taxon>Bacteria</taxon>
        <taxon>Bacillati</taxon>
        <taxon>Actinomycetota</taxon>
        <taxon>Actinomycetes</taxon>
        <taxon>Pseudonocardiales</taxon>
        <taxon>Pseudonocardiaceae</taxon>
        <taxon>Saccharothrix</taxon>
    </lineage>
</organism>
<accession>A0A2P8IIK9</accession>
<proteinExistence type="predicted"/>
<dbReference type="AlphaFoldDB" id="A0A2P8IIK9"/>